<dbReference type="RefSeq" id="XP_008052908.2">
    <property type="nucleotide sequence ID" value="XM_008054717.2"/>
</dbReference>
<name>A0A1U7T952_CARSF</name>
<feature type="region of interest" description="Disordered" evidence="5">
    <location>
        <begin position="189"/>
        <end position="210"/>
    </location>
</feature>
<gene>
    <name evidence="8" type="primary">LOC103256967</name>
</gene>
<evidence type="ECO:0000256" key="3">
    <source>
        <dbReference type="ARBA" id="ARBA00022490"/>
    </source>
</evidence>
<evidence type="ECO:0000313" key="8">
    <source>
        <dbReference type="RefSeq" id="XP_008052908.2"/>
    </source>
</evidence>
<dbReference type="GO" id="GO:0005874">
    <property type="term" value="C:microtubule"/>
    <property type="evidence" value="ECO:0007669"/>
    <property type="project" value="InterPro"/>
</dbReference>
<proteinExistence type="inferred from homology"/>
<feature type="domain" description="TPX2 C-terminal" evidence="6">
    <location>
        <begin position="157"/>
        <end position="209"/>
    </location>
</feature>
<accession>A0A1U7T952</accession>
<evidence type="ECO:0000256" key="4">
    <source>
        <dbReference type="ARBA" id="ARBA00023212"/>
    </source>
</evidence>
<evidence type="ECO:0000256" key="5">
    <source>
        <dbReference type="SAM" id="MobiDB-lite"/>
    </source>
</evidence>
<evidence type="ECO:0000259" key="6">
    <source>
        <dbReference type="Pfam" id="PF06886"/>
    </source>
</evidence>
<protein>
    <submittedName>
        <fullName evidence="8">Targeting protein for Xklp2-like</fullName>
    </submittedName>
</protein>
<feature type="domain" description="TPX2 C-terminal" evidence="6">
    <location>
        <begin position="40"/>
        <end position="86"/>
    </location>
</feature>
<organism evidence="7 8">
    <name type="scientific">Carlito syrichta</name>
    <name type="common">Philippine tarsier</name>
    <name type="synonym">Tarsius syrichta</name>
    <dbReference type="NCBI Taxonomy" id="1868482"/>
    <lineage>
        <taxon>Eukaryota</taxon>
        <taxon>Metazoa</taxon>
        <taxon>Chordata</taxon>
        <taxon>Craniata</taxon>
        <taxon>Vertebrata</taxon>
        <taxon>Euteleostomi</taxon>
        <taxon>Mammalia</taxon>
        <taxon>Eutheria</taxon>
        <taxon>Euarchontoglires</taxon>
        <taxon>Primates</taxon>
        <taxon>Haplorrhini</taxon>
        <taxon>Tarsiiformes</taxon>
        <taxon>Tarsiidae</taxon>
        <taxon>Carlito</taxon>
    </lineage>
</organism>
<dbReference type="AlphaFoldDB" id="A0A1U7T952"/>
<dbReference type="PANTHER" id="PTHR14326:SF44">
    <property type="entry name" value="TARGETING PROTEIN FOR XKLP2"/>
    <property type="match status" value="1"/>
</dbReference>
<keyword evidence="7" id="KW-1185">Reference proteome</keyword>
<evidence type="ECO:0000256" key="1">
    <source>
        <dbReference type="ARBA" id="ARBA00004245"/>
    </source>
</evidence>
<keyword evidence="3" id="KW-0963">Cytoplasm</keyword>
<dbReference type="Pfam" id="PF06886">
    <property type="entry name" value="TPX2"/>
    <property type="match status" value="2"/>
</dbReference>
<reference evidence="8" key="1">
    <citation type="submission" date="2025-08" db="UniProtKB">
        <authorList>
            <consortium name="RefSeq"/>
        </authorList>
    </citation>
    <scope>IDENTIFICATION</scope>
</reference>
<keyword evidence="4" id="KW-0206">Cytoskeleton</keyword>
<comment type="similarity">
    <text evidence="2">Belongs to the TPX2 family.</text>
</comment>
<feature type="non-terminal residue" evidence="8">
    <location>
        <position position="1"/>
    </location>
</feature>
<dbReference type="GO" id="GO:0005819">
    <property type="term" value="C:spindle"/>
    <property type="evidence" value="ECO:0007669"/>
    <property type="project" value="InterPro"/>
</dbReference>
<dbReference type="KEGG" id="csyr:103256967"/>
<dbReference type="GO" id="GO:0060236">
    <property type="term" value="P:regulation of mitotic spindle organization"/>
    <property type="evidence" value="ECO:0007669"/>
    <property type="project" value="InterPro"/>
</dbReference>
<dbReference type="GeneID" id="103256967"/>
<dbReference type="PANTHER" id="PTHR14326">
    <property type="entry name" value="TARGETING PROTEIN FOR XKLP2"/>
    <property type="match status" value="1"/>
</dbReference>
<comment type="subcellular location">
    <subcellularLocation>
        <location evidence="1">Cytoplasm</location>
        <location evidence="1">Cytoskeleton</location>
    </subcellularLocation>
</comment>
<evidence type="ECO:0000256" key="2">
    <source>
        <dbReference type="ARBA" id="ARBA00005885"/>
    </source>
</evidence>
<dbReference type="InterPro" id="IPR009675">
    <property type="entry name" value="TPX2_fam"/>
</dbReference>
<sequence>EEDELVVIRAQPLPHYGVPFKPQIPETRTVEVCPFSFDSRDKERQLQKEKKIKELQKGEMPKFKALPLPHFDTINLPKKKVKHVTQIEPFCLETDKRGAVKAQTWKYQLEEKRKQQKEAACFKARPNTVISQEPFVPKKEKKSVAEGLSGSLVQEPFQLATEKRAKERQELERRMAEVEAQKAQLLEEARQQEEEQKKEELTKLRRELVT</sequence>
<evidence type="ECO:0000313" key="7">
    <source>
        <dbReference type="Proteomes" id="UP000189704"/>
    </source>
</evidence>
<dbReference type="InterPro" id="IPR027329">
    <property type="entry name" value="TPX2_C"/>
</dbReference>
<dbReference type="Proteomes" id="UP000189704">
    <property type="component" value="Unplaced"/>
</dbReference>
<dbReference type="OrthoDB" id="1684416at2759"/>